<dbReference type="AlphaFoldDB" id="A0A1H8SWG7"/>
<name>A0A1H8SWG7_9ACTN</name>
<keyword evidence="2" id="KW-1185">Reference proteome</keyword>
<evidence type="ECO:0000313" key="2">
    <source>
        <dbReference type="Proteomes" id="UP000181951"/>
    </source>
</evidence>
<organism evidence="1 2">
    <name type="scientific">Actinacidiphila rubida</name>
    <dbReference type="NCBI Taxonomy" id="310780"/>
    <lineage>
        <taxon>Bacteria</taxon>
        <taxon>Bacillati</taxon>
        <taxon>Actinomycetota</taxon>
        <taxon>Actinomycetes</taxon>
        <taxon>Kitasatosporales</taxon>
        <taxon>Streptomycetaceae</taxon>
        <taxon>Actinacidiphila</taxon>
    </lineage>
</organism>
<dbReference type="EMBL" id="FODD01000046">
    <property type="protein sequence ID" value="SEO82674.1"/>
    <property type="molecule type" value="Genomic_DNA"/>
</dbReference>
<gene>
    <name evidence="1" type="ORF">SAMN05216267_10462</name>
</gene>
<reference evidence="1 2" key="1">
    <citation type="submission" date="2016-10" db="EMBL/GenBank/DDBJ databases">
        <authorList>
            <person name="de Groot N.N."/>
        </authorList>
    </citation>
    <scope>NUCLEOTIDE SEQUENCE [LARGE SCALE GENOMIC DNA]</scope>
    <source>
        <strain evidence="1 2">CGMCC 4.2026</strain>
    </source>
</reference>
<dbReference type="Proteomes" id="UP000181951">
    <property type="component" value="Unassembled WGS sequence"/>
</dbReference>
<accession>A0A1H8SWG7</accession>
<sequence>MTEAHRTQPVVRVRAIRLDDETPAAVRDTTRLVDLAIDFSHPPGEITAALTALFQEAIDSKRWARREPPAGPTAAT</sequence>
<proteinExistence type="predicted"/>
<protein>
    <submittedName>
        <fullName evidence="1">Uncharacterized protein</fullName>
    </submittedName>
</protein>
<evidence type="ECO:0000313" key="1">
    <source>
        <dbReference type="EMBL" id="SEO82674.1"/>
    </source>
</evidence>